<feature type="site" description="Important for catalytic activity" evidence="3">
    <location>
        <position position="139"/>
    </location>
</feature>
<evidence type="ECO:0000256" key="2">
    <source>
        <dbReference type="ARBA" id="ARBA00023002"/>
    </source>
</evidence>
<keyword evidence="4" id="KW-0520">NAD</keyword>
<feature type="binding site" evidence="4">
    <location>
        <position position="142"/>
    </location>
    <ligand>
        <name>NAD(+)</name>
        <dbReference type="ChEBI" id="CHEBI:57540"/>
    </ligand>
</feature>
<evidence type="ECO:0000256" key="3">
    <source>
        <dbReference type="PIRSR" id="PIRSR000105-1"/>
    </source>
</evidence>
<accession>A0A6I4HTT0</accession>
<dbReference type="GO" id="GO:0008691">
    <property type="term" value="F:3-hydroxybutyryl-CoA dehydrogenase activity"/>
    <property type="evidence" value="ECO:0007669"/>
    <property type="project" value="UniProtKB-EC"/>
</dbReference>
<dbReference type="GO" id="GO:0070403">
    <property type="term" value="F:NAD+ binding"/>
    <property type="evidence" value="ECO:0007669"/>
    <property type="project" value="InterPro"/>
</dbReference>
<dbReference type="SUPFAM" id="SSF48179">
    <property type="entry name" value="6-phosphogluconate dehydrogenase C-terminal domain-like"/>
    <property type="match status" value="1"/>
</dbReference>
<feature type="binding site" evidence="4">
    <location>
        <position position="91"/>
    </location>
    <ligand>
        <name>NAD(+)</name>
        <dbReference type="ChEBI" id="CHEBI:57540"/>
    </ligand>
</feature>
<dbReference type="NCBIfam" id="NF004474">
    <property type="entry name" value="PRK05808.1"/>
    <property type="match status" value="1"/>
</dbReference>
<dbReference type="SUPFAM" id="SSF51735">
    <property type="entry name" value="NAD(P)-binding Rossmann-fold domains"/>
    <property type="match status" value="1"/>
</dbReference>
<dbReference type="RefSeq" id="WP_157522212.1">
    <property type="nucleotide sequence ID" value="NZ_CP066775.1"/>
</dbReference>
<dbReference type="PANTHER" id="PTHR48075">
    <property type="entry name" value="3-HYDROXYACYL-COA DEHYDROGENASE FAMILY PROTEIN"/>
    <property type="match status" value="1"/>
</dbReference>
<proteinExistence type="inferred from homology"/>
<keyword evidence="2 7" id="KW-0560">Oxidoreductase</keyword>
<evidence type="ECO:0000259" key="5">
    <source>
        <dbReference type="Pfam" id="PF00725"/>
    </source>
</evidence>
<evidence type="ECO:0000259" key="6">
    <source>
        <dbReference type="Pfam" id="PF02737"/>
    </source>
</evidence>
<dbReference type="Gene3D" id="3.40.50.720">
    <property type="entry name" value="NAD(P)-binding Rossmann-like Domain"/>
    <property type="match status" value="1"/>
</dbReference>
<dbReference type="InterPro" id="IPR013328">
    <property type="entry name" value="6PGD_dom2"/>
</dbReference>
<dbReference type="InterPro" id="IPR006180">
    <property type="entry name" value="3-OHacyl-CoA_DH_CS"/>
</dbReference>
<evidence type="ECO:0000256" key="1">
    <source>
        <dbReference type="ARBA" id="ARBA00009463"/>
    </source>
</evidence>
<dbReference type="InterPro" id="IPR022694">
    <property type="entry name" value="3-OHacyl-CoA_DH"/>
</dbReference>
<dbReference type="EMBL" id="CP066775">
    <property type="protein sequence ID" value="QQL50401.1"/>
    <property type="molecule type" value="Genomic_DNA"/>
</dbReference>
<feature type="binding site" evidence="4">
    <location>
        <position position="273"/>
    </location>
    <ligand>
        <name>NAD(+)</name>
        <dbReference type="ChEBI" id="CHEBI:57540"/>
    </ligand>
</feature>
<evidence type="ECO:0000313" key="7">
    <source>
        <dbReference type="EMBL" id="QQL50401.1"/>
    </source>
</evidence>
<comment type="similarity">
    <text evidence="1">Belongs to the 3-hydroxyacyl-CoA dehydrogenase family.</text>
</comment>
<feature type="binding site" evidence="4">
    <location>
        <position position="31"/>
    </location>
    <ligand>
        <name>NAD(+)</name>
        <dbReference type="ChEBI" id="CHEBI:57540"/>
    </ligand>
</feature>
<dbReference type="GO" id="GO:0006631">
    <property type="term" value="P:fatty acid metabolic process"/>
    <property type="evidence" value="ECO:0007669"/>
    <property type="project" value="InterPro"/>
</dbReference>
<dbReference type="Proteomes" id="UP000429232">
    <property type="component" value="Chromosome"/>
</dbReference>
<evidence type="ECO:0000313" key="8">
    <source>
        <dbReference type="Proteomes" id="UP000429232"/>
    </source>
</evidence>
<dbReference type="PIRSF" id="PIRSF000105">
    <property type="entry name" value="HCDH"/>
    <property type="match status" value="1"/>
</dbReference>
<dbReference type="Gene3D" id="1.10.1040.10">
    <property type="entry name" value="N-(1-d-carboxylethyl)-l-norvaline Dehydrogenase, domain 2"/>
    <property type="match status" value="1"/>
</dbReference>
<sequence>MENITVIGSGTMGNGIAHLFAQHGYKVALADISQPALDKAIQTITANFDRQIKKGTADENTKQQALANITTFTDVKSAVANADLVIEAATENSDIKLKLFKDLSEWCKSETVLASNTSSISITKIASVTNNPGNVIGMHFMNPVPLMKLVEVIRGYATTDEVTNRIMDLSEKLGKTPVEVNDYPGFVANRILMPMINEAIYTLYEGVAGVYEIDTVMKLGMAHPMGPLHLADFIGLDVCLAILNVLHDGFGNPKYAPCPLLVNMVTAGHKGIKSGEGFYQYTAGSKDLVVAPKFARG</sequence>
<keyword evidence="8" id="KW-1185">Reference proteome</keyword>
<dbReference type="Pfam" id="PF02737">
    <property type="entry name" value="3HCDH_N"/>
    <property type="match status" value="1"/>
</dbReference>
<dbReference type="Pfam" id="PF00725">
    <property type="entry name" value="3HCDH"/>
    <property type="match status" value="1"/>
</dbReference>
<dbReference type="InterPro" id="IPR008927">
    <property type="entry name" value="6-PGluconate_DH-like_C_sf"/>
</dbReference>
<dbReference type="InterPro" id="IPR036291">
    <property type="entry name" value="NAD(P)-bd_dom_sf"/>
</dbReference>
<feature type="domain" description="3-hydroxyacyl-CoA dehydrogenase NAD binding" evidence="6">
    <location>
        <begin position="3"/>
        <end position="182"/>
    </location>
</feature>
<dbReference type="KEGG" id="mgik:GO620_002785"/>
<reference evidence="7 8" key="1">
    <citation type="submission" date="2020-12" db="EMBL/GenBank/DDBJ databases">
        <title>HMF7856_wgs.fasta genome submission.</title>
        <authorList>
            <person name="Kang H."/>
            <person name="Kim H."/>
            <person name="Joh K."/>
        </authorList>
    </citation>
    <scope>NUCLEOTIDE SEQUENCE [LARGE SCALE GENOMIC DNA]</scope>
    <source>
        <strain evidence="7 8">HMF7856</strain>
    </source>
</reference>
<dbReference type="FunFam" id="3.40.50.720:FF:000009">
    <property type="entry name" value="Fatty oxidation complex, alpha subunit"/>
    <property type="match status" value="1"/>
</dbReference>
<feature type="binding site" evidence="4">
    <location>
        <begin position="8"/>
        <end position="13"/>
    </location>
    <ligand>
        <name>NAD(+)</name>
        <dbReference type="ChEBI" id="CHEBI:57540"/>
    </ligand>
</feature>
<feature type="binding site" evidence="4">
    <location>
        <position position="118"/>
    </location>
    <ligand>
        <name>NAD(+)</name>
        <dbReference type="ChEBI" id="CHEBI:57540"/>
    </ligand>
</feature>
<feature type="binding site" evidence="4">
    <location>
        <position position="96"/>
    </location>
    <ligand>
        <name>NAD(+)</name>
        <dbReference type="ChEBI" id="CHEBI:57540"/>
    </ligand>
</feature>
<name>A0A6I4HTT0_9SPHI</name>
<organism evidence="7 8">
    <name type="scientific">Mucilaginibacter ginkgonis</name>
    <dbReference type="NCBI Taxonomy" id="2682091"/>
    <lineage>
        <taxon>Bacteria</taxon>
        <taxon>Pseudomonadati</taxon>
        <taxon>Bacteroidota</taxon>
        <taxon>Sphingobacteriia</taxon>
        <taxon>Sphingobacteriales</taxon>
        <taxon>Sphingobacteriaceae</taxon>
        <taxon>Mucilaginibacter</taxon>
    </lineage>
</organism>
<gene>
    <name evidence="7" type="ORF">GO620_002785</name>
</gene>
<dbReference type="AlphaFoldDB" id="A0A6I4HTT0"/>
<dbReference type="EC" id="1.1.1.157" evidence="7"/>
<dbReference type="InterPro" id="IPR006176">
    <property type="entry name" value="3-OHacyl-CoA_DH_NAD-bd"/>
</dbReference>
<evidence type="ECO:0000256" key="4">
    <source>
        <dbReference type="PIRSR" id="PIRSR000105-2"/>
    </source>
</evidence>
<dbReference type="PANTHER" id="PTHR48075:SF5">
    <property type="entry name" value="3-HYDROXYBUTYRYL-COA DEHYDROGENASE"/>
    <property type="match status" value="1"/>
</dbReference>
<dbReference type="InterPro" id="IPR006108">
    <property type="entry name" value="3HC_DH_C"/>
</dbReference>
<dbReference type="PROSITE" id="PS00067">
    <property type="entry name" value="3HCDH"/>
    <property type="match status" value="1"/>
</dbReference>
<feature type="domain" description="3-hydroxyacyl-CoA dehydrogenase C-terminal" evidence="5">
    <location>
        <begin position="185"/>
        <end position="281"/>
    </location>
</feature>
<protein>
    <submittedName>
        <fullName evidence="7">3-hydroxybutyryl-CoA dehydrogenase</fullName>
        <ecNumber evidence="7">1.1.1.157</ecNumber>
    </submittedName>
</protein>